<reference evidence="7 8" key="1">
    <citation type="submission" date="2023-11" db="EMBL/GenBank/DDBJ databases">
        <title>An acidophilic fungus is an integral part of prey digestion in a carnivorous sundew plant.</title>
        <authorList>
            <person name="Tsai I.J."/>
        </authorList>
    </citation>
    <scope>NUCLEOTIDE SEQUENCE [LARGE SCALE GENOMIC DNA]</scope>
    <source>
        <strain evidence="7">169a</strain>
    </source>
</reference>
<sequence>MPTHYCSLCSGIDLAELGHNITVLERTRELSGAGAGIHVPPNATLLLQRWGILDRFRHKAVEPAGFNFRRYDHGSILASSGSKKAPKRTGQTPYWSMRRADYQHILYEAAVEVGCDFRFGEQVVSIDGNAPSVTVKGGEVVQADIIIAADGIKSQMRRLIIPEDDVAPILQPLSTYRAWAREKLF</sequence>
<keyword evidence="8" id="KW-1185">Reference proteome</keyword>
<dbReference type="GO" id="GO:0071949">
    <property type="term" value="F:FAD binding"/>
    <property type="evidence" value="ECO:0007669"/>
    <property type="project" value="InterPro"/>
</dbReference>
<evidence type="ECO:0000256" key="1">
    <source>
        <dbReference type="ARBA" id="ARBA00007992"/>
    </source>
</evidence>
<dbReference type="Proteomes" id="UP001303373">
    <property type="component" value="Chromosome 6"/>
</dbReference>
<dbReference type="SUPFAM" id="SSF51905">
    <property type="entry name" value="FAD/NAD(P)-binding domain"/>
    <property type="match status" value="1"/>
</dbReference>
<keyword evidence="5" id="KW-0503">Monooxygenase</keyword>
<organism evidence="7 8">
    <name type="scientific">Acrodontium crateriforme</name>
    <dbReference type="NCBI Taxonomy" id="150365"/>
    <lineage>
        <taxon>Eukaryota</taxon>
        <taxon>Fungi</taxon>
        <taxon>Dikarya</taxon>
        <taxon>Ascomycota</taxon>
        <taxon>Pezizomycotina</taxon>
        <taxon>Dothideomycetes</taxon>
        <taxon>Dothideomycetidae</taxon>
        <taxon>Mycosphaerellales</taxon>
        <taxon>Teratosphaeriaceae</taxon>
        <taxon>Acrodontium</taxon>
    </lineage>
</organism>
<dbReference type="Pfam" id="PF01494">
    <property type="entry name" value="FAD_binding_3"/>
    <property type="match status" value="1"/>
</dbReference>
<keyword evidence="3" id="KW-0274">FAD</keyword>
<evidence type="ECO:0000313" key="8">
    <source>
        <dbReference type="Proteomes" id="UP001303373"/>
    </source>
</evidence>
<evidence type="ECO:0000256" key="4">
    <source>
        <dbReference type="ARBA" id="ARBA00023002"/>
    </source>
</evidence>
<dbReference type="AlphaFoldDB" id="A0AAQ3M5E6"/>
<accession>A0AAQ3M5E6</accession>
<dbReference type="GO" id="GO:0004497">
    <property type="term" value="F:monooxygenase activity"/>
    <property type="evidence" value="ECO:0007669"/>
    <property type="project" value="UniProtKB-KW"/>
</dbReference>
<dbReference type="PANTHER" id="PTHR13789:SF147">
    <property type="entry name" value="PUTATIVE (AFU_ORTHOLOGUE AFUA_2G01950)-RELATED"/>
    <property type="match status" value="1"/>
</dbReference>
<evidence type="ECO:0000256" key="5">
    <source>
        <dbReference type="ARBA" id="ARBA00023033"/>
    </source>
</evidence>
<keyword evidence="2" id="KW-0285">Flavoprotein</keyword>
<evidence type="ECO:0000313" key="7">
    <source>
        <dbReference type="EMBL" id="WPH01599.1"/>
    </source>
</evidence>
<dbReference type="PANTHER" id="PTHR13789">
    <property type="entry name" value="MONOOXYGENASE"/>
    <property type="match status" value="1"/>
</dbReference>
<dbReference type="InterPro" id="IPR002938">
    <property type="entry name" value="FAD-bd"/>
</dbReference>
<evidence type="ECO:0000259" key="6">
    <source>
        <dbReference type="Pfam" id="PF01494"/>
    </source>
</evidence>
<name>A0AAQ3M5E6_9PEZI</name>
<proteinExistence type="inferred from homology"/>
<dbReference type="InterPro" id="IPR036188">
    <property type="entry name" value="FAD/NAD-bd_sf"/>
</dbReference>
<evidence type="ECO:0000256" key="2">
    <source>
        <dbReference type="ARBA" id="ARBA00022630"/>
    </source>
</evidence>
<dbReference type="EMBL" id="CP138585">
    <property type="protein sequence ID" value="WPH01599.1"/>
    <property type="molecule type" value="Genomic_DNA"/>
</dbReference>
<comment type="similarity">
    <text evidence="1">Belongs to the paxM FAD-dependent monooxygenase family.</text>
</comment>
<evidence type="ECO:0000256" key="3">
    <source>
        <dbReference type="ARBA" id="ARBA00022827"/>
    </source>
</evidence>
<keyword evidence="4" id="KW-0560">Oxidoreductase</keyword>
<dbReference type="Gene3D" id="3.50.50.60">
    <property type="entry name" value="FAD/NAD(P)-binding domain"/>
    <property type="match status" value="1"/>
</dbReference>
<feature type="domain" description="FAD-binding" evidence="6">
    <location>
        <begin position="9"/>
        <end position="158"/>
    </location>
</feature>
<protein>
    <submittedName>
        <fullName evidence="7">FAD/NAD(P)-binding domain-containing protein, protein</fullName>
    </submittedName>
</protein>
<gene>
    <name evidence="7" type="ORF">R9X50_00444700</name>
</gene>
<dbReference type="InterPro" id="IPR050493">
    <property type="entry name" value="FAD-dep_Monooxygenase_BioMet"/>
</dbReference>